<reference evidence="1" key="1">
    <citation type="submission" date="2023-08" db="EMBL/GenBank/DDBJ databases">
        <title>Reference Genome Resource for the Citrus Pathogen Phytophthora citrophthora.</title>
        <authorList>
            <person name="Moller H."/>
            <person name="Coetzee B."/>
            <person name="Rose L.J."/>
            <person name="Van Niekerk J.M."/>
        </authorList>
    </citation>
    <scope>NUCLEOTIDE SEQUENCE</scope>
    <source>
        <strain evidence="1">STE-U-9442</strain>
    </source>
</reference>
<dbReference type="EMBL" id="JASMQC010000125">
    <property type="protein sequence ID" value="KAK1928142.1"/>
    <property type="molecule type" value="Genomic_DNA"/>
</dbReference>
<accession>A0AAD9FXL5</accession>
<comment type="caution">
    <text evidence="1">The sequence shown here is derived from an EMBL/GenBank/DDBJ whole genome shotgun (WGS) entry which is preliminary data.</text>
</comment>
<evidence type="ECO:0000313" key="1">
    <source>
        <dbReference type="EMBL" id="KAK1928142.1"/>
    </source>
</evidence>
<proteinExistence type="predicted"/>
<organism evidence="1 2">
    <name type="scientific">Phytophthora citrophthora</name>
    <dbReference type="NCBI Taxonomy" id="4793"/>
    <lineage>
        <taxon>Eukaryota</taxon>
        <taxon>Sar</taxon>
        <taxon>Stramenopiles</taxon>
        <taxon>Oomycota</taxon>
        <taxon>Peronosporomycetes</taxon>
        <taxon>Peronosporales</taxon>
        <taxon>Peronosporaceae</taxon>
        <taxon>Phytophthora</taxon>
    </lineage>
</organism>
<protein>
    <submittedName>
        <fullName evidence="1">Uncharacterized protein</fullName>
    </submittedName>
</protein>
<keyword evidence="2" id="KW-1185">Reference proteome</keyword>
<dbReference type="Proteomes" id="UP001259832">
    <property type="component" value="Unassembled WGS sequence"/>
</dbReference>
<evidence type="ECO:0000313" key="2">
    <source>
        <dbReference type="Proteomes" id="UP001259832"/>
    </source>
</evidence>
<gene>
    <name evidence="1" type="ORF">P3T76_016406</name>
</gene>
<dbReference type="AlphaFoldDB" id="A0AAD9FXL5"/>
<name>A0AAD9FXL5_9STRA</name>
<sequence>MWVERIEIYGFQSEATLPKQVLVGGERAVGLPVDAGSDRLVLRKPQVLVTEDWEIRFVYDQALE</sequence>